<protein>
    <submittedName>
        <fullName evidence="1">Uncharacterized protein</fullName>
    </submittedName>
</protein>
<reference evidence="1" key="1">
    <citation type="submission" date="2021-05" db="EMBL/GenBank/DDBJ databases">
        <authorList>
            <person name="Pan Q."/>
            <person name="Jouanno E."/>
            <person name="Zahm M."/>
            <person name="Klopp C."/>
            <person name="Cabau C."/>
            <person name="Louis A."/>
            <person name="Berthelot C."/>
            <person name="Parey E."/>
            <person name="Roest Crollius H."/>
            <person name="Montfort J."/>
            <person name="Robinson-Rechavi M."/>
            <person name="Bouchez O."/>
            <person name="Lampietro C."/>
            <person name="Lopez Roques C."/>
            <person name="Donnadieu C."/>
            <person name="Postlethwait J."/>
            <person name="Bobe J."/>
            <person name="Dillon D."/>
            <person name="Chandos A."/>
            <person name="von Hippel F."/>
            <person name="Guiguen Y."/>
        </authorList>
    </citation>
    <scope>NUCLEOTIDE SEQUENCE</scope>
    <source>
        <strain evidence="1">YG-Jan2019</strain>
    </source>
</reference>
<sequence>MRHSRCFLFQMCLSLLMSTGSCRCKPLNDVLQGEDPEDLFESSEQDLIEEEDVDTRLQSFLGNMKEDFLRKLNLSDVPQEHRKISPPAFMIELYNKYAFDQSVMPRSDVIRSFTVQDAGCSERNGTKSKHRMLFNVTVPNHEEVTKAELRLFTRSDNGTTSDPGTGASIKVYHVEYRGEKATLQLTDGKEVTGTNRTWEAFDVTAAIRKRVKSGCWVSEFEVVVDGRDCGPPRGACVDVSAAAGNGTSAALIVFSDDLGSRKREVRKEVREMMAHEQETVFSGGAEQRSHNTEIPVDLHPRRRREADPKYCQRIPMRVNFREIGWNWVLAPAEYDAYECRGVCLYPLTHETSKHALIQALVNLKHPKKVNMVCCVPTKLDPITIMYMENGVIIMRELYEEMKVAACGCK</sequence>
<evidence type="ECO:0000313" key="2">
    <source>
        <dbReference type="Proteomes" id="UP001157502"/>
    </source>
</evidence>
<organism evidence="1 2">
    <name type="scientific">Dallia pectoralis</name>
    <name type="common">Alaska blackfish</name>
    <dbReference type="NCBI Taxonomy" id="75939"/>
    <lineage>
        <taxon>Eukaryota</taxon>
        <taxon>Metazoa</taxon>
        <taxon>Chordata</taxon>
        <taxon>Craniata</taxon>
        <taxon>Vertebrata</taxon>
        <taxon>Euteleostomi</taxon>
        <taxon>Actinopterygii</taxon>
        <taxon>Neopterygii</taxon>
        <taxon>Teleostei</taxon>
        <taxon>Protacanthopterygii</taxon>
        <taxon>Esociformes</taxon>
        <taxon>Umbridae</taxon>
        <taxon>Dallia</taxon>
    </lineage>
</organism>
<proteinExistence type="predicted"/>
<evidence type="ECO:0000313" key="1">
    <source>
        <dbReference type="EMBL" id="KAJ7987652.1"/>
    </source>
</evidence>
<comment type="caution">
    <text evidence="1">The sequence shown here is derived from an EMBL/GenBank/DDBJ whole genome shotgun (WGS) entry which is preliminary data.</text>
</comment>
<dbReference type="EMBL" id="CM055759">
    <property type="protein sequence ID" value="KAJ7987652.1"/>
    <property type="molecule type" value="Genomic_DNA"/>
</dbReference>
<name>A0ACC2F8E6_DALPE</name>
<dbReference type="Proteomes" id="UP001157502">
    <property type="component" value="Chromosome 32"/>
</dbReference>
<gene>
    <name evidence="1" type="ORF">DPEC_G00328700</name>
</gene>
<keyword evidence="2" id="KW-1185">Reference proteome</keyword>
<accession>A0ACC2F8E6</accession>